<proteinExistence type="predicted"/>
<dbReference type="EMBL" id="CAEKKB010000001">
    <property type="protein sequence ID" value="CAB4297548.1"/>
    <property type="molecule type" value="Genomic_DNA"/>
</dbReference>
<dbReference type="Proteomes" id="UP000507245">
    <property type="component" value="Unassembled WGS sequence"/>
</dbReference>
<evidence type="ECO:0000313" key="2">
    <source>
        <dbReference type="Proteomes" id="UP000507245"/>
    </source>
</evidence>
<name>A0A6J5WGY8_PRUAR</name>
<keyword evidence="2" id="KW-1185">Reference proteome</keyword>
<dbReference type="AlphaFoldDB" id="A0A6J5WGY8"/>
<protein>
    <submittedName>
        <fullName evidence="1">Uncharacterized protein</fullName>
    </submittedName>
</protein>
<organism evidence="1 2">
    <name type="scientific">Prunus armeniaca</name>
    <name type="common">Apricot</name>
    <name type="synonym">Armeniaca vulgaris</name>
    <dbReference type="NCBI Taxonomy" id="36596"/>
    <lineage>
        <taxon>Eukaryota</taxon>
        <taxon>Viridiplantae</taxon>
        <taxon>Streptophyta</taxon>
        <taxon>Embryophyta</taxon>
        <taxon>Tracheophyta</taxon>
        <taxon>Spermatophyta</taxon>
        <taxon>Magnoliopsida</taxon>
        <taxon>eudicotyledons</taxon>
        <taxon>Gunneridae</taxon>
        <taxon>Pentapetalae</taxon>
        <taxon>rosids</taxon>
        <taxon>fabids</taxon>
        <taxon>Rosales</taxon>
        <taxon>Rosaceae</taxon>
        <taxon>Amygdaloideae</taxon>
        <taxon>Amygdaleae</taxon>
        <taxon>Prunus</taxon>
    </lineage>
</organism>
<gene>
    <name evidence="1" type="ORF">ORAREDHAP_LOCUS9497</name>
</gene>
<reference evidence="2" key="1">
    <citation type="journal article" date="2020" name="Genome Biol.">
        <title>Gamete binning: chromosome-level and haplotype-resolved genome assembly enabled by high-throughput single-cell sequencing of gamete genomes.</title>
        <authorList>
            <person name="Campoy J.A."/>
            <person name="Sun H."/>
            <person name="Goel M."/>
            <person name="Jiao W.-B."/>
            <person name="Folz-Donahue K."/>
            <person name="Wang N."/>
            <person name="Rubio M."/>
            <person name="Liu C."/>
            <person name="Kukat C."/>
            <person name="Ruiz D."/>
            <person name="Huettel B."/>
            <person name="Schneeberger K."/>
        </authorList>
    </citation>
    <scope>NUCLEOTIDE SEQUENCE [LARGE SCALE GENOMIC DNA]</scope>
    <source>
        <strain evidence="2">cv. Rojo Pasion</strain>
    </source>
</reference>
<evidence type="ECO:0000313" key="1">
    <source>
        <dbReference type="EMBL" id="CAB4297548.1"/>
    </source>
</evidence>
<sequence>MPMTRLDALRVSALRASWRQYKAAMETLQRTFNDAIDNMIPKMPNLADMSDQLNDLQLHETRKAKTNRASSRVTGLV</sequence>
<accession>A0A6J5WGY8</accession>